<evidence type="ECO:0000313" key="12">
    <source>
        <dbReference type="EMBL" id="EFF83146.1"/>
    </source>
</evidence>
<keyword evidence="6" id="KW-0547">Nucleotide-binding</keyword>
<dbReference type="PANTHER" id="PTHR42747">
    <property type="entry name" value="NITRONATE MONOOXYGENASE-RELATED"/>
    <property type="match status" value="1"/>
</dbReference>
<dbReference type="GO" id="GO:0006207">
    <property type="term" value="P:'de novo' pyrimidine nucleobase biosynthetic process"/>
    <property type="evidence" value="ECO:0007669"/>
    <property type="project" value="InterPro"/>
</dbReference>
<protein>
    <recommendedName>
        <fullName evidence="11">Nitronate monooxygenase</fullName>
    </recommendedName>
    <alternativeName>
        <fullName evidence="9">Propionate 3-nitronate monooxygenase</fullName>
    </alternativeName>
</protein>
<organism evidence="12 13">
    <name type="scientific">Acinetobacter haemolyticus ATCC 19194</name>
    <dbReference type="NCBI Taxonomy" id="707232"/>
    <lineage>
        <taxon>Bacteria</taxon>
        <taxon>Pseudomonadati</taxon>
        <taxon>Pseudomonadota</taxon>
        <taxon>Gammaproteobacteria</taxon>
        <taxon>Moraxellales</taxon>
        <taxon>Moraxellaceae</taxon>
        <taxon>Acinetobacter</taxon>
    </lineage>
</organism>
<sequence>MKRDEESNMSILELLEIKHPIFLAPMAGVSTPELAAEVSNQGALGSLGLGANTPESAKELILKTQQLSDHPFQVNFFCHQPEPLNPQHEQQWIEYLTPAFKKFYAQPPTELKCIYPSFLENDDFLNVVLETKPKAVSFHFGIPHAHQIKALKNAGIITMVSATNLIEAQAIEAAGIDLIIAQGIEAGGHRGIFNQHFDAAIKTSDLVELLTQHCSRPIIAAGGIMNGDQAKNMLKHGASAVQLGTAFVQCKSSSANAAYRKALFSQSITQISASLSGRPARGLLGTWHTQIDAPNRPTVPAYPYTYDLAKQLMSIASQHQDYSYGAFWAGSNVSQIRELEAADLVNQLIVEMTTR</sequence>
<accession>D4XNT7</accession>
<keyword evidence="4" id="KW-0285">Flavoprotein</keyword>
<dbReference type="AlphaFoldDB" id="D4XNT7"/>
<comment type="catalytic activity">
    <reaction evidence="10">
        <text>3 propionate 3-nitronate + 3 O2 + H2O = 3 3-oxopropanoate + 2 nitrate + nitrite + H2O2 + 3 H(+)</text>
        <dbReference type="Rhea" id="RHEA:57332"/>
        <dbReference type="ChEBI" id="CHEBI:15377"/>
        <dbReference type="ChEBI" id="CHEBI:15378"/>
        <dbReference type="ChEBI" id="CHEBI:15379"/>
        <dbReference type="ChEBI" id="CHEBI:16240"/>
        <dbReference type="ChEBI" id="CHEBI:16301"/>
        <dbReference type="ChEBI" id="CHEBI:17632"/>
        <dbReference type="ChEBI" id="CHEBI:33190"/>
        <dbReference type="ChEBI" id="CHEBI:136067"/>
    </reaction>
</comment>
<dbReference type="Proteomes" id="UP000003085">
    <property type="component" value="Unassembled WGS sequence"/>
</dbReference>
<dbReference type="GO" id="GO:0009636">
    <property type="term" value="P:response to toxic substance"/>
    <property type="evidence" value="ECO:0007669"/>
    <property type="project" value="UniProtKB-KW"/>
</dbReference>
<keyword evidence="5" id="KW-0288">FMN</keyword>
<dbReference type="PROSITE" id="PS00912">
    <property type="entry name" value="DHODEHASE_2"/>
    <property type="match status" value="1"/>
</dbReference>
<dbReference type="CDD" id="cd04730">
    <property type="entry name" value="NPD_like"/>
    <property type="match status" value="1"/>
</dbReference>
<evidence type="ECO:0000256" key="9">
    <source>
        <dbReference type="ARBA" id="ARBA00031155"/>
    </source>
</evidence>
<evidence type="ECO:0000256" key="10">
    <source>
        <dbReference type="ARBA" id="ARBA00049401"/>
    </source>
</evidence>
<dbReference type="InterPro" id="IPR001295">
    <property type="entry name" value="Dihydroorotate_DH_CS"/>
</dbReference>
<dbReference type="EMBL" id="ADMT01000131">
    <property type="protein sequence ID" value="EFF83146.1"/>
    <property type="molecule type" value="Genomic_DNA"/>
</dbReference>
<name>D4XNT7_ACIHA</name>
<comment type="caution">
    <text evidence="12">The sequence shown here is derived from an EMBL/GenBank/DDBJ whole genome shotgun (WGS) entry which is preliminary data.</text>
</comment>
<comment type="cofactor">
    <cofactor evidence="1">
        <name>FMN</name>
        <dbReference type="ChEBI" id="CHEBI:58210"/>
    </cofactor>
</comment>
<keyword evidence="8" id="KW-0503">Monooxygenase</keyword>
<dbReference type="InterPro" id="IPR004136">
    <property type="entry name" value="NMO"/>
</dbReference>
<dbReference type="GO" id="GO:0018580">
    <property type="term" value="F:nitronate monooxygenase activity"/>
    <property type="evidence" value="ECO:0007669"/>
    <property type="project" value="InterPro"/>
</dbReference>
<evidence type="ECO:0000256" key="7">
    <source>
        <dbReference type="ARBA" id="ARBA00023002"/>
    </source>
</evidence>
<gene>
    <name evidence="12" type="ORF">HMP0015_1379</name>
</gene>
<keyword evidence="7 12" id="KW-0560">Oxidoreductase</keyword>
<dbReference type="FunFam" id="3.20.20.70:FF:000154">
    <property type="entry name" value="Probable nitronate monooxygenase"/>
    <property type="match status" value="1"/>
</dbReference>
<dbReference type="GO" id="GO:0000166">
    <property type="term" value="F:nucleotide binding"/>
    <property type="evidence" value="ECO:0007669"/>
    <property type="project" value="UniProtKB-KW"/>
</dbReference>
<dbReference type="GO" id="GO:0016627">
    <property type="term" value="F:oxidoreductase activity, acting on the CH-CH group of donors"/>
    <property type="evidence" value="ECO:0007669"/>
    <property type="project" value="InterPro"/>
</dbReference>
<dbReference type="SUPFAM" id="SSF51412">
    <property type="entry name" value="Inosine monophosphate dehydrogenase (IMPDH)"/>
    <property type="match status" value="1"/>
</dbReference>
<reference evidence="13" key="1">
    <citation type="submission" date="2010-03" db="EMBL/GenBank/DDBJ databases">
        <title>Complete sequence of Mobiluncus curtisii ATCC 43063.</title>
        <authorList>
            <person name="Muzny D."/>
            <person name="Qin X."/>
            <person name="Deng J."/>
            <person name="Jiang H."/>
            <person name="Liu Y."/>
            <person name="Qu J."/>
            <person name="Song X.-Z."/>
            <person name="Zhang L."/>
            <person name="Thornton R."/>
            <person name="Coyle M."/>
            <person name="Francisco L."/>
            <person name="Jackson L."/>
            <person name="Javaid M."/>
            <person name="Korchina V."/>
            <person name="Kovar C."/>
            <person name="Mata R."/>
            <person name="Mathew T."/>
            <person name="Ngo R."/>
            <person name="Nguyen L."/>
            <person name="Nguyen N."/>
            <person name="Okwuonu G."/>
            <person name="Ongeri F."/>
            <person name="Pham C."/>
            <person name="Simmons D."/>
            <person name="Wilczek-Boney K."/>
            <person name="Hale W."/>
            <person name="Jakkamsetti A."/>
            <person name="Pham P."/>
            <person name="Ruth R."/>
            <person name="San Lucas F."/>
            <person name="Warren J."/>
            <person name="Zhang J."/>
            <person name="Zhao Z."/>
            <person name="Zhou C."/>
            <person name="Zhu D."/>
            <person name="Lee S."/>
            <person name="Bess C."/>
            <person name="Blankenburg K."/>
            <person name="Forbes L."/>
            <person name="Fu Q."/>
            <person name="Gubbala S."/>
            <person name="Hirani K."/>
            <person name="Jayaseelan J.C."/>
            <person name="Lara F."/>
            <person name="Munidasa M."/>
            <person name="Palculict T."/>
            <person name="Patil S."/>
            <person name="Pu L.-L."/>
            <person name="Saada N."/>
            <person name="Tang L."/>
            <person name="Weissenberger G."/>
            <person name="Zhu Y."/>
            <person name="Hemphill L."/>
            <person name="Shang Y."/>
            <person name="Youmans B."/>
            <person name="Ayvaz T."/>
            <person name="Ross M."/>
            <person name="Santibanez J."/>
            <person name="Aqrawi P."/>
            <person name="Gross S."/>
            <person name="Joshi V."/>
            <person name="Fowler G."/>
            <person name="Nazareth L."/>
            <person name="Reid J."/>
            <person name="Worley K."/>
            <person name="Petrosino J."/>
            <person name="Highlander S."/>
            <person name="Gibbs R."/>
            <person name="Gibbs R."/>
        </authorList>
    </citation>
    <scope>NUCLEOTIDE SEQUENCE [LARGE SCALE GENOMIC DNA]</scope>
    <source>
        <strain evidence="13">ATCC 19194</strain>
    </source>
</reference>
<dbReference type="PANTHER" id="PTHR42747:SF3">
    <property type="entry name" value="NITRONATE MONOOXYGENASE-RELATED"/>
    <property type="match status" value="1"/>
</dbReference>
<evidence type="ECO:0000256" key="5">
    <source>
        <dbReference type="ARBA" id="ARBA00022643"/>
    </source>
</evidence>
<evidence type="ECO:0000256" key="8">
    <source>
        <dbReference type="ARBA" id="ARBA00023033"/>
    </source>
</evidence>
<keyword evidence="3" id="KW-0216">Detoxification</keyword>
<dbReference type="InterPro" id="IPR013785">
    <property type="entry name" value="Aldolase_TIM"/>
</dbReference>
<evidence type="ECO:0000256" key="11">
    <source>
        <dbReference type="ARBA" id="ARBA00067136"/>
    </source>
</evidence>
<dbReference type="GO" id="GO:0051213">
    <property type="term" value="F:dioxygenase activity"/>
    <property type="evidence" value="ECO:0007669"/>
    <property type="project" value="UniProtKB-KW"/>
</dbReference>
<keyword evidence="12" id="KW-0223">Dioxygenase</keyword>
<dbReference type="HOGENOM" id="CLU_038732_5_0_6"/>
<evidence type="ECO:0000256" key="4">
    <source>
        <dbReference type="ARBA" id="ARBA00022630"/>
    </source>
</evidence>
<evidence type="ECO:0000256" key="3">
    <source>
        <dbReference type="ARBA" id="ARBA00022575"/>
    </source>
</evidence>
<evidence type="ECO:0000256" key="6">
    <source>
        <dbReference type="ARBA" id="ARBA00022741"/>
    </source>
</evidence>
<evidence type="ECO:0000256" key="1">
    <source>
        <dbReference type="ARBA" id="ARBA00001917"/>
    </source>
</evidence>
<evidence type="ECO:0000256" key="2">
    <source>
        <dbReference type="ARBA" id="ARBA00009881"/>
    </source>
</evidence>
<comment type="similarity">
    <text evidence="2">Belongs to the nitronate monooxygenase family. NMO class I subfamily.</text>
</comment>
<evidence type="ECO:0000313" key="13">
    <source>
        <dbReference type="Proteomes" id="UP000003085"/>
    </source>
</evidence>
<proteinExistence type="inferred from homology"/>
<dbReference type="Gene3D" id="3.20.20.70">
    <property type="entry name" value="Aldolase class I"/>
    <property type="match status" value="1"/>
</dbReference>
<dbReference type="Pfam" id="PF03060">
    <property type="entry name" value="NMO"/>
    <property type="match status" value="1"/>
</dbReference>